<dbReference type="EMBL" id="DQYG01000186">
    <property type="protein sequence ID" value="HDD31829.1"/>
    <property type="molecule type" value="Genomic_DNA"/>
</dbReference>
<sequence>MKKIATLLFTLILLSPLTLAQEKPLVVTSISPIAEILKEAFG</sequence>
<evidence type="ECO:0000313" key="1">
    <source>
        <dbReference type="EMBL" id="HDD31829.1"/>
    </source>
</evidence>
<accession>A0A7C0TZJ9</accession>
<reference evidence="1" key="1">
    <citation type="journal article" date="2020" name="mSystems">
        <title>Genome- and Community-Level Interaction Insights into Carbon Utilization and Element Cycling Functions of Hydrothermarchaeota in Hydrothermal Sediment.</title>
        <authorList>
            <person name="Zhou Z."/>
            <person name="Liu Y."/>
            <person name="Xu W."/>
            <person name="Pan J."/>
            <person name="Luo Z.H."/>
            <person name="Li M."/>
        </authorList>
    </citation>
    <scope>NUCLEOTIDE SEQUENCE [LARGE SCALE GENOMIC DNA]</scope>
    <source>
        <strain evidence="1">HyVt-151</strain>
    </source>
</reference>
<comment type="caution">
    <text evidence="1">The sequence shown here is derived from an EMBL/GenBank/DDBJ whole genome shotgun (WGS) entry which is preliminary data.</text>
</comment>
<dbReference type="Proteomes" id="UP000886210">
    <property type="component" value="Unassembled WGS sequence"/>
</dbReference>
<name>A0A7C0TZJ9_THELI</name>
<feature type="non-terminal residue" evidence="1">
    <location>
        <position position="42"/>
    </location>
</feature>
<proteinExistence type="predicted"/>
<dbReference type="AlphaFoldDB" id="A0A7C0TZJ9"/>
<protein>
    <submittedName>
        <fullName evidence="1">ABC transporter substrate-binding protein</fullName>
    </submittedName>
</protein>
<organism evidence="1">
    <name type="scientific">Thermococcus litoralis</name>
    <dbReference type="NCBI Taxonomy" id="2265"/>
    <lineage>
        <taxon>Archaea</taxon>
        <taxon>Methanobacteriati</taxon>
        <taxon>Methanobacteriota</taxon>
        <taxon>Thermococci</taxon>
        <taxon>Thermococcales</taxon>
        <taxon>Thermococcaceae</taxon>
        <taxon>Thermococcus</taxon>
    </lineage>
</organism>
<gene>
    <name evidence="1" type="ORF">ENF72_04345</name>
</gene>